<gene>
    <name evidence="2" type="ORF">ACH4WX_20745</name>
</gene>
<evidence type="ECO:0000313" key="2">
    <source>
        <dbReference type="EMBL" id="MFI1463152.1"/>
    </source>
</evidence>
<dbReference type="InterPro" id="IPR024775">
    <property type="entry name" value="DinB-like"/>
</dbReference>
<proteinExistence type="predicted"/>
<dbReference type="Gene3D" id="1.20.120.450">
    <property type="entry name" value="dinb family like domain"/>
    <property type="match status" value="1"/>
</dbReference>
<dbReference type="GeneID" id="93506970"/>
<dbReference type="InterPro" id="IPR034660">
    <property type="entry name" value="DinB/YfiT-like"/>
</dbReference>
<evidence type="ECO:0000313" key="3">
    <source>
        <dbReference type="Proteomes" id="UP001611263"/>
    </source>
</evidence>
<feature type="domain" description="DinB-like" evidence="1">
    <location>
        <begin position="62"/>
        <end position="162"/>
    </location>
</feature>
<dbReference type="EMBL" id="JBIRUQ010000005">
    <property type="protein sequence ID" value="MFI1463152.1"/>
    <property type="molecule type" value="Genomic_DNA"/>
</dbReference>
<evidence type="ECO:0000259" key="1">
    <source>
        <dbReference type="Pfam" id="PF12867"/>
    </source>
</evidence>
<keyword evidence="3" id="KW-1185">Reference proteome</keyword>
<accession>A0ABW7TQ43</accession>
<sequence>MDLDWNAEIRAQLETHWVRQLRTRLDGLTDEEYFWEPVPGMWSVRPAEGGFVCDFAIPPPEPAPVTSIAWRLGHVIVLLEAGLERFGHPPVDFASFRYAGTAAAALEQLDSAYQAWVGGIAGLGVTGLAEPAGPPGSMLADWSTVGIVLHTQRELLHHGAEIALLRDLYRAGLR</sequence>
<reference evidence="2 3" key="1">
    <citation type="submission" date="2024-10" db="EMBL/GenBank/DDBJ databases">
        <title>The Natural Products Discovery Center: Release of the First 8490 Sequenced Strains for Exploring Actinobacteria Biosynthetic Diversity.</title>
        <authorList>
            <person name="Kalkreuter E."/>
            <person name="Kautsar S.A."/>
            <person name="Yang D."/>
            <person name="Bader C.D."/>
            <person name="Teijaro C.N."/>
            <person name="Fluegel L."/>
            <person name="Davis C.M."/>
            <person name="Simpson J.R."/>
            <person name="Lauterbach L."/>
            <person name="Steele A.D."/>
            <person name="Gui C."/>
            <person name="Meng S."/>
            <person name="Li G."/>
            <person name="Viehrig K."/>
            <person name="Ye F."/>
            <person name="Su P."/>
            <person name="Kiefer A.F."/>
            <person name="Nichols A."/>
            <person name="Cepeda A.J."/>
            <person name="Yan W."/>
            <person name="Fan B."/>
            <person name="Jiang Y."/>
            <person name="Adhikari A."/>
            <person name="Zheng C.-J."/>
            <person name="Schuster L."/>
            <person name="Cowan T.M."/>
            <person name="Smanski M.J."/>
            <person name="Chevrette M.G."/>
            <person name="De Carvalho L.P.S."/>
            <person name="Shen B."/>
        </authorList>
    </citation>
    <scope>NUCLEOTIDE SEQUENCE [LARGE SCALE GENOMIC DNA]</scope>
    <source>
        <strain evidence="2 3">NPDC020568</strain>
    </source>
</reference>
<dbReference type="RefSeq" id="WP_197039649.1">
    <property type="nucleotide sequence ID" value="NZ_JBIRUQ010000005.1"/>
</dbReference>
<organism evidence="2 3">
    <name type="scientific">Nocardia carnea</name>
    <dbReference type="NCBI Taxonomy" id="37328"/>
    <lineage>
        <taxon>Bacteria</taxon>
        <taxon>Bacillati</taxon>
        <taxon>Actinomycetota</taxon>
        <taxon>Actinomycetes</taxon>
        <taxon>Mycobacteriales</taxon>
        <taxon>Nocardiaceae</taxon>
        <taxon>Nocardia</taxon>
    </lineage>
</organism>
<dbReference type="SUPFAM" id="SSF109854">
    <property type="entry name" value="DinB/YfiT-like putative metalloenzymes"/>
    <property type="match status" value="1"/>
</dbReference>
<dbReference type="Proteomes" id="UP001611263">
    <property type="component" value="Unassembled WGS sequence"/>
</dbReference>
<protein>
    <submittedName>
        <fullName evidence="2">DinB family protein</fullName>
    </submittedName>
</protein>
<dbReference type="Pfam" id="PF12867">
    <property type="entry name" value="DinB_2"/>
    <property type="match status" value="1"/>
</dbReference>
<comment type="caution">
    <text evidence="2">The sequence shown here is derived from an EMBL/GenBank/DDBJ whole genome shotgun (WGS) entry which is preliminary data.</text>
</comment>
<name>A0ABW7TQ43_9NOCA</name>